<dbReference type="PROSITE" id="PS00678">
    <property type="entry name" value="WD_REPEATS_1"/>
    <property type="match status" value="2"/>
</dbReference>
<feature type="repeat" description="WD" evidence="3">
    <location>
        <begin position="853"/>
        <end position="892"/>
    </location>
</feature>
<dbReference type="EMBL" id="FNHI01000018">
    <property type="protein sequence ID" value="SDN05782.1"/>
    <property type="molecule type" value="Genomic_DNA"/>
</dbReference>
<accession>A0A1G9Y9J6</accession>
<proteinExistence type="predicted"/>
<evidence type="ECO:0000256" key="1">
    <source>
        <dbReference type="ARBA" id="ARBA00022574"/>
    </source>
</evidence>
<dbReference type="InterPro" id="IPR001680">
    <property type="entry name" value="WD40_rpt"/>
</dbReference>
<organism evidence="5 6">
    <name type="scientific">Streptomyces wuyuanensis</name>
    <dbReference type="NCBI Taxonomy" id="1196353"/>
    <lineage>
        <taxon>Bacteria</taxon>
        <taxon>Bacillati</taxon>
        <taxon>Actinomycetota</taxon>
        <taxon>Actinomycetes</taxon>
        <taxon>Kitasatosporales</taxon>
        <taxon>Streptomycetaceae</taxon>
        <taxon>Streptomyces</taxon>
    </lineage>
</organism>
<dbReference type="PANTHER" id="PTHR22847:SF637">
    <property type="entry name" value="WD REPEAT DOMAIN 5B"/>
    <property type="match status" value="1"/>
</dbReference>
<dbReference type="Pfam" id="PF00400">
    <property type="entry name" value="WD40"/>
    <property type="match status" value="2"/>
</dbReference>
<evidence type="ECO:0000259" key="4">
    <source>
        <dbReference type="Pfam" id="PF00656"/>
    </source>
</evidence>
<dbReference type="GO" id="GO:0006508">
    <property type="term" value="P:proteolysis"/>
    <property type="evidence" value="ECO:0007669"/>
    <property type="project" value="InterPro"/>
</dbReference>
<dbReference type="InterPro" id="IPR036322">
    <property type="entry name" value="WD40_repeat_dom_sf"/>
</dbReference>
<dbReference type="Gene3D" id="2.130.10.10">
    <property type="entry name" value="YVTN repeat-like/Quinoprotein amine dehydrogenase"/>
    <property type="match status" value="1"/>
</dbReference>
<keyword evidence="1 3" id="KW-0853">WD repeat</keyword>
<feature type="domain" description="Peptidase C14 caspase" evidence="4">
    <location>
        <begin position="32"/>
        <end position="187"/>
    </location>
</feature>
<evidence type="ECO:0000313" key="5">
    <source>
        <dbReference type="EMBL" id="SDN05782.1"/>
    </source>
</evidence>
<dbReference type="RefSeq" id="WP_244292110.1">
    <property type="nucleotide sequence ID" value="NZ_FNHI01000018.1"/>
</dbReference>
<gene>
    <name evidence="5" type="ORF">SAMN05444921_11817</name>
</gene>
<dbReference type="GO" id="GO:0004197">
    <property type="term" value="F:cysteine-type endopeptidase activity"/>
    <property type="evidence" value="ECO:0007669"/>
    <property type="project" value="InterPro"/>
</dbReference>
<dbReference type="InterPro" id="IPR011600">
    <property type="entry name" value="Pept_C14_caspase"/>
</dbReference>
<reference evidence="6" key="1">
    <citation type="submission" date="2016-10" db="EMBL/GenBank/DDBJ databases">
        <authorList>
            <person name="Varghese N."/>
            <person name="Submissions S."/>
        </authorList>
    </citation>
    <scope>NUCLEOTIDE SEQUENCE [LARGE SCALE GENOMIC DNA]</scope>
    <source>
        <strain evidence="6">CGMCC 4.7042</strain>
    </source>
</reference>
<protein>
    <submittedName>
        <fullName evidence="5">Caspase domain-containing protein</fullName>
    </submittedName>
</protein>
<dbReference type="InterPro" id="IPR019775">
    <property type="entry name" value="WD40_repeat_CS"/>
</dbReference>
<dbReference type="GeneID" id="96657130"/>
<evidence type="ECO:0000256" key="3">
    <source>
        <dbReference type="PROSITE-ProRule" id="PRU00221"/>
    </source>
</evidence>
<sequence>MSVRGGGAEGDAPRRFLIATAVSRYPKCPEWDRPGLVQAREHIIELFTRELGYRHQTALGLDPTRVQLTDQLRAFCKSGDRREDDLLAVYVSGHGEVLDDGGDHVLFTTDTDPDDIAYTALPTVELARTMLRHTLVRRLLLILDTCYSGQGGNELAAAALNRISAQWGQATGSGLVIISSAQPHQQARAGLFPHLFAQAVGSPATAGHGPEALSVSTVVQQMNDHPDRPGYQRTGLTLVGLTGEPPAFLANPRHSTRLTGVDLAVQQAAQFDEQARRRDTELTRRLLVRAMGYHGDGAQGWWFCGRRAALADLTTWLNSNAAEGASACRVVTAGPGSGKTAVLGLIAVLSHPERRRTVPVEALGLHSDLVPGEGAVDVAVYAQNLTDDDVLHGLAAAAGVHARTVGELLHGLETQARQRPFTALIDALDEADSPDTLCSRVLRPLIEHSRGRIRLLLGTRSYLLDRVGIIRHSSAYHTQVVNLDDPRYTDPEALRAYTIRNLIEARRTSPYRRRPAALRPVAEAVAEAAGTSFLVARITAGTLAAADDVITNPMDRAWRNSLPRHAGQAMRDDLGRRLGPDARRAVDLLRPLAFAVGQGLPWEDIWAPLASAVSGRTYTDDDLLWLRRTAGSYVVEATESGRSAYRLYHQALAEYLREESDPRTVHAAITDVVTERVPYRGDAVRDWSRAHPYTLNYLAFHAAAAGRLDDILTDTEYLVHAVPRSLTPQLHHARGESARLTAAVYRASLGLHATAAAAVRRQSLALDAARAGAGPLHRRLTSYMPGHTWAPRWATGSGFSPALRDTFTIGHTGWVTATGCTVLDGNPIAVSASTDETLRVWDLTSGASVGGPLVGHTHAVNAVACTVLDGTPVAVSGSTDQSVRLWDLSTGS</sequence>
<dbReference type="Pfam" id="PF00656">
    <property type="entry name" value="Peptidase_C14"/>
    <property type="match status" value="1"/>
</dbReference>
<evidence type="ECO:0000313" key="6">
    <source>
        <dbReference type="Proteomes" id="UP000199063"/>
    </source>
</evidence>
<dbReference type="InterPro" id="IPR015943">
    <property type="entry name" value="WD40/YVTN_repeat-like_dom_sf"/>
</dbReference>
<dbReference type="STRING" id="1196353.SAMN05444921_11817"/>
<dbReference type="PROSITE" id="PS50294">
    <property type="entry name" value="WD_REPEATS_REGION"/>
    <property type="match status" value="1"/>
</dbReference>
<dbReference type="PANTHER" id="PTHR22847">
    <property type="entry name" value="WD40 REPEAT PROTEIN"/>
    <property type="match status" value="1"/>
</dbReference>
<dbReference type="SUPFAM" id="SSF52129">
    <property type="entry name" value="Caspase-like"/>
    <property type="match status" value="1"/>
</dbReference>
<dbReference type="SMART" id="SM00320">
    <property type="entry name" value="WD40"/>
    <property type="match status" value="2"/>
</dbReference>
<evidence type="ECO:0000256" key="2">
    <source>
        <dbReference type="ARBA" id="ARBA00022737"/>
    </source>
</evidence>
<dbReference type="InterPro" id="IPR029030">
    <property type="entry name" value="Caspase-like_dom_sf"/>
</dbReference>
<dbReference type="PROSITE" id="PS50082">
    <property type="entry name" value="WD_REPEATS_2"/>
    <property type="match status" value="2"/>
</dbReference>
<name>A0A1G9Y9J6_9ACTN</name>
<keyword evidence="2" id="KW-0677">Repeat</keyword>
<dbReference type="Proteomes" id="UP000199063">
    <property type="component" value="Unassembled WGS sequence"/>
</dbReference>
<feature type="repeat" description="WD" evidence="3">
    <location>
        <begin position="830"/>
        <end position="851"/>
    </location>
</feature>
<dbReference type="Gene3D" id="3.40.50.1460">
    <property type="match status" value="1"/>
</dbReference>
<dbReference type="SUPFAM" id="SSF50978">
    <property type="entry name" value="WD40 repeat-like"/>
    <property type="match status" value="1"/>
</dbReference>
<feature type="non-terminal residue" evidence="5">
    <location>
        <position position="892"/>
    </location>
</feature>
<dbReference type="AlphaFoldDB" id="A0A1G9Y9J6"/>
<keyword evidence="6" id="KW-1185">Reference proteome</keyword>